<reference evidence="3" key="1">
    <citation type="journal article" date="2019" name="Int. J. Syst. Evol. Microbiol.">
        <title>The Global Catalogue of Microorganisms (GCM) 10K type strain sequencing project: providing services to taxonomists for standard genome sequencing and annotation.</title>
        <authorList>
            <consortium name="The Broad Institute Genomics Platform"/>
            <consortium name="The Broad Institute Genome Sequencing Center for Infectious Disease"/>
            <person name="Wu L."/>
            <person name="Ma J."/>
        </authorList>
    </citation>
    <scope>NUCLEOTIDE SEQUENCE [LARGE SCALE GENOMIC DNA]</scope>
    <source>
        <strain evidence="3">KCTC 52438</strain>
    </source>
</reference>
<sequence length="427" mass="49618">MDIKVDKLLQSYLAAFICSKRLRLLRHSFSEACRKISRKGHHASFYFDLEDPYSYLLLPVIEELEQAFKISFDVHVVAPRDPMYIPDSDALERYALVDAGYQAQAWGLEFPTLIPSQKRLKTDALRILLQPRTTTAEWLQLAKQTMDAYWHGDFPTIHKLLQHNKTLDAFDVAAKLRENTEAFYKSGFYMAASIHYRGEWYWGLDRIYLLRDRLKRFAAQEHQTRLYPDWGRVRVPSRPQDKVDFYFSFRSPYSYIAIARLFKNQTDYPLEHINLKPVLPMVTRGLPVPKAKKMYILQDAARIAHFEDIDFGRVWDPLGKGVAQALAIFHNTPVNQQLAVSYRLMHDIWSQGQDVSSDAYLKLIASEFKLPIDKIHHSKASKSYEHDAETNRKALGRLGLWGVPSFSKGKLVAWGQDRMPLIFEKAF</sequence>
<evidence type="ECO:0000313" key="3">
    <source>
        <dbReference type="Proteomes" id="UP001595476"/>
    </source>
</evidence>
<evidence type="ECO:0000313" key="2">
    <source>
        <dbReference type="EMBL" id="MFC3151820.1"/>
    </source>
</evidence>
<dbReference type="PANTHER" id="PTHR42943">
    <property type="entry name" value="GLUTATHIONE S-TRANSFERASE KAPPA"/>
    <property type="match status" value="1"/>
</dbReference>
<name>A0ABV7HI55_9GAMM</name>
<dbReference type="SUPFAM" id="SSF52833">
    <property type="entry name" value="Thioredoxin-like"/>
    <property type="match status" value="2"/>
</dbReference>
<feature type="domain" description="DSBA-like thioredoxin" evidence="1">
    <location>
        <begin position="243"/>
        <end position="421"/>
    </location>
</feature>
<dbReference type="RefSeq" id="WP_386721298.1">
    <property type="nucleotide sequence ID" value="NZ_JBHRSZ010000004.1"/>
</dbReference>
<gene>
    <name evidence="2" type="ORF">ACFOEK_12340</name>
</gene>
<protein>
    <submittedName>
        <fullName evidence="2">DsbA family protein</fullName>
    </submittedName>
</protein>
<accession>A0ABV7HI55</accession>
<organism evidence="2 3">
    <name type="scientific">Litoribrevibacter euphylliae</name>
    <dbReference type="NCBI Taxonomy" id="1834034"/>
    <lineage>
        <taxon>Bacteria</taxon>
        <taxon>Pseudomonadati</taxon>
        <taxon>Pseudomonadota</taxon>
        <taxon>Gammaproteobacteria</taxon>
        <taxon>Oceanospirillales</taxon>
        <taxon>Oceanospirillaceae</taxon>
        <taxon>Litoribrevibacter</taxon>
    </lineage>
</organism>
<dbReference type="EMBL" id="JBHRSZ010000004">
    <property type="protein sequence ID" value="MFC3151820.1"/>
    <property type="molecule type" value="Genomic_DNA"/>
</dbReference>
<evidence type="ECO:0000259" key="1">
    <source>
        <dbReference type="Pfam" id="PF01323"/>
    </source>
</evidence>
<dbReference type="Pfam" id="PF01323">
    <property type="entry name" value="DSBA"/>
    <property type="match status" value="1"/>
</dbReference>
<dbReference type="Proteomes" id="UP001595476">
    <property type="component" value="Unassembled WGS sequence"/>
</dbReference>
<dbReference type="InterPro" id="IPR001853">
    <property type="entry name" value="DSBA-like_thioredoxin_dom"/>
</dbReference>
<keyword evidence="3" id="KW-1185">Reference proteome</keyword>
<comment type="caution">
    <text evidence="2">The sequence shown here is derived from an EMBL/GenBank/DDBJ whole genome shotgun (WGS) entry which is preliminary data.</text>
</comment>
<dbReference type="PANTHER" id="PTHR42943:SF2">
    <property type="entry name" value="GLUTATHIONE S-TRANSFERASE KAPPA 1"/>
    <property type="match status" value="1"/>
</dbReference>
<dbReference type="Gene3D" id="3.40.30.10">
    <property type="entry name" value="Glutaredoxin"/>
    <property type="match status" value="2"/>
</dbReference>
<proteinExistence type="predicted"/>
<dbReference type="InterPro" id="IPR051924">
    <property type="entry name" value="GST_Kappa/NadH"/>
</dbReference>
<dbReference type="InterPro" id="IPR036249">
    <property type="entry name" value="Thioredoxin-like_sf"/>
</dbReference>